<dbReference type="GO" id="GO:0032267">
    <property type="term" value="F:tRNA(Ile)-lysidine synthase activity"/>
    <property type="evidence" value="ECO:0007669"/>
    <property type="project" value="UniProtKB-EC"/>
</dbReference>
<dbReference type="Pfam" id="PF01171">
    <property type="entry name" value="ATP_bind_3"/>
    <property type="match status" value="1"/>
</dbReference>
<dbReference type="AlphaFoldDB" id="A0A8J4Q089"/>
<dbReference type="GO" id="GO:0008033">
    <property type="term" value="P:tRNA processing"/>
    <property type="evidence" value="ECO:0007669"/>
    <property type="project" value="UniProtKB-KW"/>
</dbReference>
<dbReference type="InterPro" id="IPR011063">
    <property type="entry name" value="TilS/TtcA_N"/>
</dbReference>
<evidence type="ECO:0000256" key="3">
    <source>
        <dbReference type="ARBA" id="ARBA00022694"/>
    </source>
</evidence>
<evidence type="ECO:0000256" key="5">
    <source>
        <dbReference type="ARBA" id="ARBA00022840"/>
    </source>
</evidence>
<evidence type="ECO:0000256" key="6">
    <source>
        <dbReference type="ARBA" id="ARBA00048539"/>
    </source>
</evidence>
<dbReference type="PANTHER" id="PTHR43033:SF1">
    <property type="entry name" value="TRNA(ILE)-LYSIDINE SYNTHASE-RELATED"/>
    <property type="match status" value="1"/>
</dbReference>
<dbReference type="PANTHER" id="PTHR43033">
    <property type="entry name" value="TRNA(ILE)-LYSIDINE SYNTHASE-RELATED"/>
    <property type="match status" value="1"/>
</dbReference>
<dbReference type="InterPro" id="IPR012094">
    <property type="entry name" value="tRNA_Ile_lys_synt"/>
</dbReference>
<evidence type="ECO:0000256" key="2">
    <source>
        <dbReference type="ARBA" id="ARBA00022598"/>
    </source>
</evidence>
<feature type="compositionally biased region" description="Polar residues" evidence="7">
    <location>
        <begin position="521"/>
        <end position="535"/>
    </location>
</feature>
<dbReference type="InterPro" id="IPR012795">
    <property type="entry name" value="tRNA_Ile_lys_synt_N"/>
</dbReference>
<evidence type="ECO:0000256" key="4">
    <source>
        <dbReference type="ARBA" id="ARBA00022741"/>
    </source>
</evidence>
<dbReference type="Proteomes" id="UP000695562">
    <property type="component" value="Unassembled WGS sequence"/>
</dbReference>
<dbReference type="Gene3D" id="3.40.50.620">
    <property type="entry name" value="HUPs"/>
    <property type="match status" value="1"/>
</dbReference>
<dbReference type="NCBIfam" id="TIGR02432">
    <property type="entry name" value="lysidine_TilS_N"/>
    <property type="match status" value="1"/>
</dbReference>
<evidence type="ECO:0000313" key="10">
    <source>
        <dbReference type="Proteomes" id="UP000695562"/>
    </source>
</evidence>
<keyword evidence="4" id="KW-0547">Nucleotide-binding</keyword>
<feature type="domain" description="tRNA(Ile)-lysidine/2-thiocytidine synthase N-terminal" evidence="8">
    <location>
        <begin position="166"/>
        <end position="351"/>
    </location>
</feature>
<reference evidence="9" key="1">
    <citation type="submission" date="2020-01" db="EMBL/GenBank/DDBJ databases">
        <title>Development of genomics and gene disruption for Polysphondylium violaceum indicates a role for the polyketide synthase stlB in stalk morphogenesis.</title>
        <authorList>
            <person name="Narita B."/>
            <person name="Kawabe Y."/>
            <person name="Kin K."/>
            <person name="Saito T."/>
            <person name="Gibbs R."/>
            <person name="Kuspa A."/>
            <person name="Muzny D."/>
            <person name="Queller D."/>
            <person name="Richards S."/>
            <person name="Strassman J."/>
            <person name="Sucgang R."/>
            <person name="Worley K."/>
            <person name="Schaap P."/>
        </authorList>
    </citation>
    <scope>NUCLEOTIDE SEQUENCE</scope>
    <source>
        <strain evidence="9">QSvi11</strain>
    </source>
</reference>
<protein>
    <recommendedName>
        <fullName evidence="1">tRNA(Ile)-lysidine synthetase</fullName>
        <ecNumber evidence="1">6.3.4.19</ecNumber>
    </recommendedName>
</protein>
<evidence type="ECO:0000259" key="8">
    <source>
        <dbReference type="Pfam" id="PF01171"/>
    </source>
</evidence>
<keyword evidence="2" id="KW-0436">Ligase</keyword>
<comment type="catalytic activity">
    <reaction evidence="6">
        <text>cytidine(34) in tRNA(Ile2) + L-lysine + ATP = lysidine(34) in tRNA(Ile2) + AMP + diphosphate + H(+)</text>
        <dbReference type="Rhea" id="RHEA:43744"/>
        <dbReference type="Rhea" id="RHEA-COMP:10625"/>
        <dbReference type="Rhea" id="RHEA-COMP:10670"/>
        <dbReference type="ChEBI" id="CHEBI:15378"/>
        <dbReference type="ChEBI" id="CHEBI:30616"/>
        <dbReference type="ChEBI" id="CHEBI:32551"/>
        <dbReference type="ChEBI" id="CHEBI:33019"/>
        <dbReference type="ChEBI" id="CHEBI:82748"/>
        <dbReference type="ChEBI" id="CHEBI:83665"/>
        <dbReference type="ChEBI" id="CHEBI:456215"/>
        <dbReference type="EC" id="6.3.4.19"/>
    </reaction>
</comment>
<keyword evidence="3" id="KW-0819">tRNA processing</keyword>
<dbReference type="EMBL" id="AJWJ01000050">
    <property type="protein sequence ID" value="KAF2076750.1"/>
    <property type="molecule type" value="Genomic_DNA"/>
</dbReference>
<feature type="region of interest" description="Disordered" evidence="7">
    <location>
        <begin position="521"/>
        <end position="546"/>
    </location>
</feature>
<evidence type="ECO:0000313" key="9">
    <source>
        <dbReference type="EMBL" id="KAF2076750.1"/>
    </source>
</evidence>
<gene>
    <name evidence="9" type="ORF">CYY_001939</name>
</gene>
<dbReference type="OrthoDB" id="434144at2759"/>
<dbReference type="InterPro" id="IPR014729">
    <property type="entry name" value="Rossmann-like_a/b/a_fold"/>
</dbReference>
<dbReference type="CDD" id="cd01992">
    <property type="entry name" value="TilS_N"/>
    <property type="match status" value="1"/>
</dbReference>
<dbReference type="SUPFAM" id="SSF52402">
    <property type="entry name" value="Adenine nucleotide alpha hydrolases-like"/>
    <property type="match status" value="1"/>
</dbReference>
<dbReference type="HAMAP" id="MF_01161">
    <property type="entry name" value="tRNA_Ile_lys_synt"/>
    <property type="match status" value="1"/>
</dbReference>
<feature type="compositionally biased region" description="Basic and acidic residues" evidence="7">
    <location>
        <begin position="536"/>
        <end position="546"/>
    </location>
</feature>
<proteinExistence type="inferred from homology"/>
<dbReference type="EC" id="6.3.4.19" evidence="1"/>
<organism evidence="9 10">
    <name type="scientific">Polysphondylium violaceum</name>
    <dbReference type="NCBI Taxonomy" id="133409"/>
    <lineage>
        <taxon>Eukaryota</taxon>
        <taxon>Amoebozoa</taxon>
        <taxon>Evosea</taxon>
        <taxon>Eumycetozoa</taxon>
        <taxon>Dictyostelia</taxon>
        <taxon>Dictyosteliales</taxon>
        <taxon>Dictyosteliaceae</taxon>
        <taxon>Polysphondylium</taxon>
    </lineage>
</organism>
<sequence length="634" mass="73204">MLTNRSSTLLYNCSKGIKNSYICITQQQQQQYYSNSTCTTSINESNNKKMVDKIDKVMSSVRKKYQIDNIVELQSKIKQDQSNLVKQQQHPDVVNNSSNNNENINSEFENVLLSINDLSSIKTTTTDKQQQQVIQENLIPNIVFENIEKEFEKVMGSLDIMKNETFIVGSSGGPDSMALCFLLRNYCRKYNLKLIAVTIDHQLAERSEDIDFLKETFKQLGIKSIVKKIDHQDGGPPNTALMKRLRDHRISILVDLAKQYQCQKIFYGSNKSDQIETFIHRIQRNSGLYGLSSMSVVSPVTSKLWKPIDLVRPLLSATKEELLAFCRHHQIPFYVDPCNANKSFRRNQTRSTINSLSATEKRQLIQGLAIGVDIFQSLKNQGQHFINRLCNEVILKSVDKQVPIIRVPFRYIEALPDFLKIKVLYHINCLLAGQFNFFQINAYQQFLSNFSNNPTKPYAFQNIMIYLQDNDLVAQLSLNKPHHCQPITQHKFDFAGYEFKLYNYKSNNYLNYKKRKEESIDANSGSTYDNNNIIEPTRRGSSAEENNDKYFNLDDLKIRLFIEKDNMFVSKSSLSYLNLPRHGKSVLPVIENIHTGETLCIPLGKIATKQFDNSFYIEVKRKDISLDNIKTDWE</sequence>
<accession>A0A8J4Q089</accession>
<comment type="caution">
    <text evidence="9">The sequence shown here is derived from an EMBL/GenBank/DDBJ whole genome shotgun (WGS) entry which is preliminary data.</text>
</comment>
<dbReference type="GO" id="GO:0005524">
    <property type="term" value="F:ATP binding"/>
    <property type="evidence" value="ECO:0007669"/>
    <property type="project" value="UniProtKB-KW"/>
</dbReference>
<name>A0A8J4Q089_9MYCE</name>
<keyword evidence="10" id="KW-1185">Reference proteome</keyword>
<evidence type="ECO:0000256" key="7">
    <source>
        <dbReference type="SAM" id="MobiDB-lite"/>
    </source>
</evidence>
<keyword evidence="5" id="KW-0067">ATP-binding</keyword>
<evidence type="ECO:0000256" key="1">
    <source>
        <dbReference type="ARBA" id="ARBA00013267"/>
    </source>
</evidence>